<dbReference type="AlphaFoldDB" id="A0A1U7D6C4"/>
<dbReference type="Gene3D" id="3.30.240.20">
    <property type="entry name" value="bsu07140 like domains"/>
    <property type="match status" value="1"/>
</dbReference>
<keyword evidence="3" id="KW-1003">Cell membrane</keyword>
<keyword evidence="4 7" id="KW-0812">Transmembrane</keyword>
<dbReference type="Proteomes" id="UP000186559">
    <property type="component" value="Chromosome"/>
</dbReference>
<proteinExistence type="inferred from homology"/>
<organism evidence="10 11">
    <name type="scientific">Salipiger profundus</name>
    <dbReference type="NCBI Taxonomy" id="1229727"/>
    <lineage>
        <taxon>Bacteria</taxon>
        <taxon>Pseudomonadati</taxon>
        <taxon>Pseudomonadota</taxon>
        <taxon>Alphaproteobacteria</taxon>
        <taxon>Rhodobacterales</taxon>
        <taxon>Roseobacteraceae</taxon>
        <taxon>Salipiger</taxon>
    </lineage>
</organism>
<comment type="similarity">
    <text evidence="2">Belongs to the UPF0702 family.</text>
</comment>
<accession>A0A1U7D6C4</accession>
<feature type="transmembrane region" description="Helical" evidence="7">
    <location>
        <begin position="13"/>
        <end position="32"/>
    </location>
</feature>
<evidence type="ECO:0000313" key="11">
    <source>
        <dbReference type="Proteomes" id="UP000186559"/>
    </source>
</evidence>
<dbReference type="InterPro" id="IPR048454">
    <property type="entry name" value="YetF_N"/>
</dbReference>
<gene>
    <name evidence="10" type="ORF">Ga0080559_TMP2830</name>
</gene>
<sequence>MDFSEMFYQGWEGIVRTIIVGALAYTTLVASLRVTGNRTLSKLNAFDLVVTVALGSVLATILLSEGVALAEGVTALLLLIGLQYVVAMLSVKSRGFAKLVRSEPRLLLRDGEPLPQAMHAARVTRDELDTVMRTSGYTDRSTISSIILEADGSFSVVGTGHKASERVEVATAST</sequence>
<dbReference type="RefSeq" id="WP_017468101.1">
    <property type="nucleotide sequence ID" value="NZ_BMEW01000007.1"/>
</dbReference>
<keyword evidence="11" id="KW-1185">Reference proteome</keyword>
<keyword evidence="5 7" id="KW-1133">Transmembrane helix</keyword>
<comment type="subcellular location">
    <subcellularLocation>
        <location evidence="1">Cell membrane</location>
        <topology evidence="1">Multi-pass membrane protein</topology>
    </subcellularLocation>
</comment>
<evidence type="ECO:0000259" key="9">
    <source>
        <dbReference type="Pfam" id="PF20730"/>
    </source>
</evidence>
<dbReference type="STRING" id="1229727.Ga0080559_TMP2830"/>
<evidence type="ECO:0000259" key="8">
    <source>
        <dbReference type="Pfam" id="PF04239"/>
    </source>
</evidence>
<feature type="domain" description="YetF-like N-terminal transmembrane" evidence="9">
    <location>
        <begin position="23"/>
        <end position="88"/>
    </location>
</feature>
<dbReference type="EMBL" id="CP014796">
    <property type="protein sequence ID" value="APX23626.1"/>
    <property type="molecule type" value="Genomic_DNA"/>
</dbReference>
<dbReference type="PANTHER" id="PTHR34582">
    <property type="entry name" value="UPF0702 TRANSMEMBRANE PROTEIN YCAP"/>
    <property type="match status" value="1"/>
</dbReference>
<evidence type="ECO:0000256" key="6">
    <source>
        <dbReference type="ARBA" id="ARBA00023136"/>
    </source>
</evidence>
<evidence type="ECO:0000256" key="2">
    <source>
        <dbReference type="ARBA" id="ARBA00006448"/>
    </source>
</evidence>
<dbReference type="GO" id="GO:0005886">
    <property type="term" value="C:plasma membrane"/>
    <property type="evidence" value="ECO:0007669"/>
    <property type="project" value="UniProtKB-SubCell"/>
</dbReference>
<feature type="transmembrane region" description="Helical" evidence="7">
    <location>
        <begin position="69"/>
        <end position="91"/>
    </location>
</feature>
<dbReference type="KEGG" id="tpro:Ga0080559_TMP2830"/>
<evidence type="ECO:0000313" key="10">
    <source>
        <dbReference type="EMBL" id="APX23626.1"/>
    </source>
</evidence>
<evidence type="ECO:0000256" key="1">
    <source>
        <dbReference type="ARBA" id="ARBA00004651"/>
    </source>
</evidence>
<evidence type="ECO:0000256" key="4">
    <source>
        <dbReference type="ARBA" id="ARBA00022692"/>
    </source>
</evidence>
<dbReference type="OrthoDB" id="9793799at2"/>
<feature type="transmembrane region" description="Helical" evidence="7">
    <location>
        <begin position="44"/>
        <end position="63"/>
    </location>
</feature>
<reference evidence="10 11" key="1">
    <citation type="submission" date="2016-03" db="EMBL/GenBank/DDBJ databases">
        <title>Deep-sea bacteria in the southern Pacific.</title>
        <authorList>
            <person name="Tang K."/>
        </authorList>
    </citation>
    <scope>NUCLEOTIDE SEQUENCE [LARGE SCALE GENOMIC DNA]</scope>
    <source>
        <strain evidence="10 11">JLT2016</strain>
    </source>
</reference>
<dbReference type="Pfam" id="PF20730">
    <property type="entry name" value="YetF_N"/>
    <property type="match status" value="1"/>
</dbReference>
<evidence type="ECO:0008006" key="12">
    <source>
        <dbReference type="Google" id="ProtNLM"/>
    </source>
</evidence>
<keyword evidence="6 7" id="KW-0472">Membrane</keyword>
<feature type="domain" description="YetF C-terminal" evidence="8">
    <location>
        <begin position="92"/>
        <end position="161"/>
    </location>
</feature>
<protein>
    <recommendedName>
        <fullName evidence="12">DUF421 domain-containing protein</fullName>
    </recommendedName>
</protein>
<evidence type="ECO:0000256" key="7">
    <source>
        <dbReference type="SAM" id="Phobius"/>
    </source>
</evidence>
<dbReference type="PANTHER" id="PTHR34582:SF6">
    <property type="entry name" value="UPF0702 TRANSMEMBRANE PROTEIN YCAP"/>
    <property type="match status" value="1"/>
</dbReference>
<name>A0A1U7D6C4_9RHOB</name>
<dbReference type="InterPro" id="IPR023090">
    <property type="entry name" value="UPF0702_alpha/beta_dom_sf"/>
</dbReference>
<dbReference type="InterPro" id="IPR007353">
    <property type="entry name" value="DUF421"/>
</dbReference>
<evidence type="ECO:0000256" key="3">
    <source>
        <dbReference type="ARBA" id="ARBA00022475"/>
    </source>
</evidence>
<evidence type="ECO:0000256" key="5">
    <source>
        <dbReference type="ARBA" id="ARBA00022989"/>
    </source>
</evidence>
<dbReference type="Pfam" id="PF04239">
    <property type="entry name" value="DUF421"/>
    <property type="match status" value="1"/>
</dbReference>